<evidence type="ECO:0000313" key="1">
    <source>
        <dbReference type="EMBL" id="KRX12775.1"/>
    </source>
</evidence>
<reference evidence="1 2" key="1">
    <citation type="submission" date="2015-01" db="EMBL/GenBank/DDBJ databases">
        <title>Evolution of Trichinella species and genotypes.</title>
        <authorList>
            <person name="Korhonen P.K."/>
            <person name="Edoardo P."/>
            <person name="Giuseppe L.R."/>
            <person name="Gasser R.B."/>
        </authorList>
    </citation>
    <scope>NUCLEOTIDE SEQUENCE [LARGE SCALE GENOMIC DNA]</scope>
    <source>
        <strain evidence="1">ISS37</strain>
    </source>
</reference>
<comment type="caution">
    <text evidence="1">The sequence shown here is derived from an EMBL/GenBank/DDBJ whole genome shotgun (WGS) entry which is preliminary data.</text>
</comment>
<keyword evidence="2" id="KW-1185">Reference proteome</keyword>
<organism evidence="1 2">
    <name type="scientific">Trichinella nelsoni</name>
    <dbReference type="NCBI Taxonomy" id="6336"/>
    <lineage>
        <taxon>Eukaryota</taxon>
        <taxon>Metazoa</taxon>
        <taxon>Ecdysozoa</taxon>
        <taxon>Nematoda</taxon>
        <taxon>Enoplea</taxon>
        <taxon>Dorylaimia</taxon>
        <taxon>Trichinellida</taxon>
        <taxon>Trichinellidae</taxon>
        <taxon>Trichinella</taxon>
    </lineage>
</organism>
<evidence type="ECO:0000313" key="2">
    <source>
        <dbReference type="Proteomes" id="UP000054630"/>
    </source>
</evidence>
<proteinExistence type="predicted"/>
<protein>
    <submittedName>
        <fullName evidence="1">Uncharacterized protein</fullName>
    </submittedName>
</protein>
<dbReference type="Proteomes" id="UP000054630">
    <property type="component" value="Unassembled WGS sequence"/>
</dbReference>
<name>A0A0V0RE50_9BILA</name>
<accession>A0A0V0RE50</accession>
<dbReference type="EMBL" id="JYDL01000272">
    <property type="protein sequence ID" value="KRX12775.1"/>
    <property type="molecule type" value="Genomic_DNA"/>
</dbReference>
<gene>
    <name evidence="1" type="ORF">T07_14202</name>
</gene>
<dbReference type="AlphaFoldDB" id="A0A0V0RE50"/>
<sequence>MSKIIDMPRLGDRQKRTIAPARIIQSSRKVQEFSENEVYLEWPLFEVYSEYTELDLQTLSTKLNMVDR</sequence>